<sequence length="61" mass="7253">MSKTISDFLKENPNMRVYVSSDTKSKVVLTFGIEDADIVFDLKFRKRNGCWKLYEVRDFDR</sequence>
<reference evidence="1 2" key="1">
    <citation type="submission" date="2018-06" db="EMBL/GenBank/DDBJ databases">
        <title>OYT1 Genome Sequencing.</title>
        <authorList>
            <person name="Kato S."/>
            <person name="Itoh T."/>
            <person name="Ohkuma M."/>
        </authorList>
    </citation>
    <scope>NUCLEOTIDE SEQUENCE [LARGE SCALE GENOMIC DNA]</scope>
    <source>
        <strain evidence="1 2">OYT1</strain>
    </source>
</reference>
<dbReference type="Proteomes" id="UP000033070">
    <property type="component" value="Chromosome"/>
</dbReference>
<protein>
    <submittedName>
        <fullName evidence="1">Uncharacterized protein</fullName>
    </submittedName>
</protein>
<evidence type="ECO:0000313" key="1">
    <source>
        <dbReference type="EMBL" id="BBE51371.1"/>
    </source>
</evidence>
<evidence type="ECO:0000313" key="2">
    <source>
        <dbReference type="Proteomes" id="UP000033070"/>
    </source>
</evidence>
<name>A0A2Z6GCM5_9PROT</name>
<dbReference type="AlphaFoldDB" id="A0A2Z6GCM5"/>
<dbReference type="EMBL" id="AP018738">
    <property type="protein sequence ID" value="BBE51371.1"/>
    <property type="molecule type" value="Genomic_DNA"/>
</dbReference>
<accession>A0A2Z6GCM5</accession>
<gene>
    <name evidence="1" type="ORF">OYT1_ch1843</name>
</gene>
<proteinExistence type="predicted"/>
<dbReference type="KEGG" id="fam:OYT1_ch1843"/>
<organism evidence="1 2">
    <name type="scientific">Ferriphaselus amnicola</name>
    <dbReference type="NCBI Taxonomy" id="1188319"/>
    <lineage>
        <taxon>Bacteria</taxon>
        <taxon>Pseudomonadati</taxon>
        <taxon>Pseudomonadota</taxon>
        <taxon>Betaproteobacteria</taxon>
        <taxon>Nitrosomonadales</taxon>
        <taxon>Gallionellaceae</taxon>
        <taxon>Ferriphaselus</taxon>
    </lineage>
</organism>
<keyword evidence="2" id="KW-1185">Reference proteome</keyword>